<name>A0ABW3T2F0_9CAUL</name>
<protein>
    <recommendedName>
        <fullName evidence="3">HTH crp-type domain-containing protein</fullName>
    </recommendedName>
</protein>
<dbReference type="InterPro" id="IPR036388">
    <property type="entry name" value="WH-like_DNA-bd_sf"/>
</dbReference>
<dbReference type="Gene3D" id="1.10.10.10">
    <property type="entry name" value="Winged helix-like DNA-binding domain superfamily/Winged helix DNA-binding domain"/>
    <property type="match status" value="1"/>
</dbReference>
<dbReference type="Proteomes" id="UP001597216">
    <property type="component" value="Unassembled WGS sequence"/>
</dbReference>
<proteinExistence type="predicted"/>
<evidence type="ECO:0008006" key="3">
    <source>
        <dbReference type="Google" id="ProtNLM"/>
    </source>
</evidence>
<evidence type="ECO:0000313" key="1">
    <source>
        <dbReference type="EMBL" id="MFD1191349.1"/>
    </source>
</evidence>
<dbReference type="RefSeq" id="WP_374344034.1">
    <property type="nucleotide sequence ID" value="NZ_JBHTLQ010000025.1"/>
</dbReference>
<organism evidence="1 2">
    <name type="scientific">Phenylobacterium conjunctum</name>
    <dbReference type="NCBI Taxonomy" id="1298959"/>
    <lineage>
        <taxon>Bacteria</taxon>
        <taxon>Pseudomonadati</taxon>
        <taxon>Pseudomonadota</taxon>
        <taxon>Alphaproteobacteria</taxon>
        <taxon>Caulobacterales</taxon>
        <taxon>Caulobacteraceae</taxon>
        <taxon>Phenylobacterium</taxon>
    </lineage>
</organism>
<accession>A0ABW3T2F0</accession>
<dbReference type="EMBL" id="JBHTLQ010000025">
    <property type="protein sequence ID" value="MFD1191349.1"/>
    <property type="molecule type" value="Genomic_DNA"/>
</dbReference>
<keyword evidence="2" id="KW-1185">Reference proteome</keyword>
<comment type="caution">
    <text evidence="1">The sequence shown here is derived from an EMBL/GenBank/DDBJ whole genome shotgun (WGS) entry which is preliminary data.</text>
</comment>
<reference evidence="2" key="1">
    <citation type="journal article" date="2019" name="Int. J. Syst. Evol. Microbiol.">
        <title>The Global Catalogue of Microorganisms (GCM) 10K type strain sequencing project: providing services to taxonomists for standard genome sequencing and annotation.</title>
        <authorList>
            <consortium name="The Broad Institute Genomics Platform"/>
            <consortium name="The Broad Institute Genome Sequencing Center for Infectious Disease"/>
            <person name="Wu L."/>
            <person name="Ma J."/>
        </authorList>
    </citation>
    <scope>NUCLEOTIDE SEQUENCE [LARGE SCALE GENOMIC DNA]</scope>
    <source>
        <strain evidence="2">CCUG 55074</strain>
    </source>
</reference>
<evidence type="ECO:0000313" key="2">
    <source>
        <dbReference type="Proteomes" id="UP001597216"/>
    </source>
</evidence>
<gene>
    <name evidence="1" type="ORF">ACFQ27_12225</name>
</gene>
<sequence length="146" mass="15250">MQIDLVDSEAAAPGALMAAALAVEGFCLRRAEAVTGVHGLGPTAAVIYRTLCVAAVSGSGEADAEGGLRWVSRTSLAESCGLPRETVRRKCEVLVEAGLIHGDRVRGVTPKREALAASLGPGSWDTLIRDLRHLTDALHRLGVLKA</sequence>